<evidence type="ECO:0000313" key="2">
    <source>
        <dbReference type="Proteomes" id="UP001445268"/>
    </source>
</evidence>
<keyword evidence="1" id="KW-0614">Plasmid</keyword>
<name>A0ABZ3EAG5_9GAMM</name>
<reference evidence="1 2" key="1">
    <citation type="submission" date="2024-04" db="EMBL/GenBank/DDBJ databases">
        <title>Marinobacter sp. SBY-1.</title>
        <authorList>
            <person name="Pan C."/>
        </authorList>
    </citation>
    <scope>NUCLEOTIDE SEQUENCE [LARGE SCALE GENOMIC DNA]</scope>
    <source>
        <strain evidence="1 2">SBY-1</strain>
        <plasmid evidence="1 2">unnamed2</plasmid>
    </source>
</reference>
<accession>A0ABZ3EAG5</accession>
<evidence type="ECO:0008006" key="3">
    <source>
        <dbReference type="Google" id="ProtNLM"/>
    </source>
</evidence>
<keyword evidence="2" id="KW-1185">Reference proteome</keyword>
<proteinExistence type="predicted"/>
<dbReference type="RefSeq" id="WP_342632722.1">
    <property type="nucleotide sequence ID" value="NZ_CP152382.1"/>
</dbReference>
<evidence type="ECO:0000313" key="1">
    <source>
        <dbReference type="EMBL" id="XAF56174.1"/>
    </source>
</evidence>
<organism evidence="1 2">
    <name type="scientific">Marinobacter alkaliphilus</name>
    <dbReference type="NCBI Taxonomy" id="254719"/>
    <lineage>
        <taxon>Bacteria</taxon>
        <taxon>Pseudomonadati</taxon>
        <taxon>Pseudomonadota</taxon>
        <taxon>Gammaproteobacteria</taxon>
        <taxon>Pseudomonadales</taxon>
        <taxon>Marinobacteraceae</taxon>
        <taxon>Marinobacter</taxon>
    </lineage>
</organism>
<geneLocation type="plasmid" evidence="1 2">
    <name>unnamed2</name>
</geneLocation>
<sequence>MSNSDNYLAGNLTSTSDVIMELYVTLVDVWEIAEDQACALLRLKPGDLSLISNKSMQFDSDQLERAGYLLSIDAILSDIFTGDQKRVWLRSRDTTTNFGGNTILEKLLSGRVRDLYDVEAWLKGRIDLL</sequence>
<protein>
    <recommendedName>
        <fullName evidence="3">Antitoxin Xre/MbcA/ParS-like toxin-binding domain-containing protein</fullName>
    </recommendedName>
</protein>
<dbReference type="EMBL" id="CP152382">
    <property type="protein sequence ID" value="XAF56174.1"/>
    <property type="molecule type" value="Genomic_DNA"/>
</dbReference>
<gene>
    <name evidence="1" type="ORF">AAGT77_20685</name>
</gene>
<dbReference type="Proteomes" id="UP001445268">
    <property type="component" value="Plasmid unnamed2"/>
</dbReference>